<keyword evidence="2" id="KW-1185">Reference proteome</keyword>
<dbReference type="Proteomes" id="UP000008898">
    <property type="component" value="Chromosome"/>
</dbReference>
<reference evidence="2" key="1">
    <citation type="submission" date="2009-07" db="EMBL/GenBank/DDBJ databases">
        <title>Complete genome sequence of Zobellia galactanivorans Dsij.</title>
        <authorList>
            <consortium name="Genoscope - CEA"/>
        </authorList>
    </citation>
    <scope>NUCLEOTIDE SEQUENCE [LARGE SCALE GENOMIC DNA]</scope>
    <source>
        <strain evidence="2">DSM 12802 / CCUG 47099 / CIP 106680 / NCIMB 13871 / Dsij</strain>
    </source>
</reference>
<dbReference type="EMBL" id="FP476056">
    <property type="protein sequence ID" value="CAZ96839.1"/>
    <property type="molecule type" value="Genomic_DNA"/>
</dbReference>
<dbReference type="STRING" id="63186.ZOBELLIA_2689"/>
<accession>G0LCD0</accession>
<dbReference type="KEGG" id="zga:ZOBELLIA_2689"/>
<dbReference type="AlphaFoldDB" id="G0LCD0"/>
<protein>
    <submittedName>
        <fullName evidence="1">Hypothetical membrane protein</fullName>
    </submittedName>
</protein>
<organism evidence="1 2">
    <name type="scientific">Zobellia galactanivorans (strain DSM 12802 / CCUG 47099 / CIP 106680 / NCIMB 13871 / Dsij)</name>
    <dbReference type="NCBI Taxonomy" id="63186"/>
    <lineage>
        <taxon>Bacteria</taxon>
        <taxon>Pseudomonadati</taxon>
        <taxon>Bacteroidota</taxon>
        <taxon>Flavobacteriia</taxon>
        <taxon>Flavobacteriales</taxon>
        <taxon>Flavobacteriaceae</taxon>
        <taxon>Zobellia</taxon>
    </lineage>
</organism>
<reference evidence="1 2" key="2">
    <citation type="journal article" date="2012" name="Environ. Microbiol.">
        <title>Characterization of the first alginolytic operons in a marine bacterium: from their emergence in marine Flavobacteriia to their independent transfers to marine Proteobacteria and human gut Bacteroides.</title>
        <authorList>
            <person name="Thomas F."/>
            <person name="Barbeyron T."/>
            <person name="Tonon T."/>
            <person name="Genicot S."/>
            <person name="Czjzek M."/>
            <person name="Michel G."/>
        </authorList>
    </citation>
    <scope>NUCLEOTIDE SEQUENCE [LARGE SCALE GENOMIC DNA]</scope>
    <source>
        <strain evidence="2">DSM 12802 / CCUG 47099 / CIP 106680 / NCIMB 13871 / Dsij</strain>
    </source>
</reference>
<gene>
    <name evidence="1" type="ordered locus">zobellia_2689</name>
</gene>
<name>G0LCD0_ZOBGA</name>
<dbReference type="HOGENOM" id="CLU_2182985_0_0_10"/>
<evidence type="ECO:0000313" key="2">
    <source>
        <dbReference type="Proteomes" id="UP000008898"/>
    </source>
</evidence>
<evidence type="ECO:0000313" key="1">
    <source>
        <dbReference type="EMBL" id="CAZ96839.1"/>
    </source>
</evidence>
<proteinExistence type="predicted"/>
<sequence length="109" mass="12213">MCSNAWPQSKIEIGLMGTDQMSLLYKENWFTKKYNRFSPEMDLTKKVAFLFAFAFVAAPAFASAPNTDMVEEKEASDCHTYACQAAEQEASVGGDIDEIYEMAYEHCVG</sequence>